<protein>
    <submittedName>
        <fullName evidence="2">DUF5753 domain-containing protein</fullName>
    </submittedName>
</protein>
<reference evidence="2 3" key="1">
    <citation type="submission" date="2023-08" db="EMBL/GenBank/DDBJ databases">
        <title>Phytohabitans sansha sp. nov., isolated from marine sediment.</title>
        <authorList>
            <person name="Zhao Y."/>
            <person name="Yi K."/>
        </authorList>
    </citation>
    <scope>NUCLEOTIDE SEQUENCE [LARGE SCALE GENOMIC DNA]</scope>
    <source>
        <strain evidence="2 3">ZYX-F-186</strain>
    </source>
</reference>
<feature type="domain" description="DUF5753" evidence="1">
    <location>
        <begin position="106"/>
        <end position="284"/>
    </location>
</feature>
<evidence type="ECO:0000313" key="3">
    <source>
        <dbReference type="Proteomes" id="UP001230908"/>
    </source>
</evidence>
<dbReference type="RefSeq" id="WP_308710347.1">
    <property type="nucleotide sequence ID" value="NZ_JAVHUY010000001.1"/>
</dbReference>
<keyword evidence="3" id="KW-1185">Reference proteome</keyword>
<proteinExistence type="predicted"/>
<organism evidence="2 3">
    <name type="scientific">Phytohabitans maris</name>
    <dbReference type="NCBI Taxonomy" id="3071409"/>
    <lineage>
        <taxon>Bacteria</taxon>
        <taxon>Bacillati</taxon>
        <taxon>Actinomycetota</taxon>
        <taxon>Actinomycetes</taxon>
        <taxon>Micromonosporales</taxon>
        <taxon>Micromonosporaceae</taxon>
    </lineage>
</organism>
<sequence length="294" mass="32718">MTTLRTAEPSLRSRWLGRHLRASREDHGFTLRYVERTLGVPYAEIKAAEQGAHLLQVSQVAAVLELYGVCDKEERDLLLELARDVRHLHRWENHVDAPLLTPAMLDFLWLESQARFIRCYSATLVPDLLQLPDYAEAVAQQRIGPTAFPREAAWWGWACEERQRVLSGSPQATIRAVVAEAALHRPPGRVAGVLRRQLHLLAERSTWPHISLQVLPASASYLPGMDTSFAVFDLGQPRGSVATVHGLTDPTIHEERCAAQYGQAFEQLSQAALDSAASAAVIAEAAERSPKREE</sequence>
<comment type="caution">
    <text evidence="2">The sequence shown here is derived from an EMBL/GenBank/DDBJ whole genome shotgun (WGS) entry which is preliminary data.</text>
</comment>
<dbReference type="Proteomes" id="UP001230908">
    <property type="component" value="Unassembled WGS sequence"/>
</dbReference>
<dbReference type="Pfam" id="PF19054">
    <property type="entry name" value="DUF5753"/>
    <property type="match status" value="1"/>
</dbReference>
<accession>A0ABU0Z7Q1</accession>
<gene>
    <name evidence="2" type="ORF">RB614_00890</name>
</gene>
<dbReference type="InterPro" id="IPR043917">
    <property type="entry name" value="DUF5753"/>
</dbReference>
<dbReference type="EMBL" id="JAVHUY010000001">
    <property type="protein sequence ID" value="MDQ7903076.1"/>
    <property type="molecule type" value="Genomic_DNA"/>
</dbReference>
<dbReference type="Pfam" id="PF13560">
    <property type="entry name" value="HTH_31"/>
    <property type="match status" value="1"/>
</dbReference>
<evidence type="ECO:0000313" key="2">
    <source>
        <dbReference type="EMBL" id="MDQ7903076.1"/>
    </source>
</evidence>
<name>A0ABU0Z7Q1_9ACTN</name>
<evidence type="ECO:0000259" key="1">
    <source>
        <dbReference type="Pfam" id="PF19054"/>
    </source>
</evidence>